<dbReference type="Pfam" id="PF00682">
    <property type="entry name" value="HMGL-like"/>
    <property type="match status" value="1"/>
</dbReference>
<dbReference type="CDD" id="cd07939">
    <property type="entry name" value="DRE_TIM_NifV"/>
    <property type="match status" value="1"/>
</dbReference>
<evidence type="ECO:0000256" key="2">
    <source>
        <dbReference type="RuleBase" id="RU003523"/>
    </source>
</evidence>
<proteinExistence type="inferred from homology"/>
<dbReference type="RefSeq" id="WP_240267490.1">
    <property type="nucleotide sequence ID" value="NZ_JAKSXN010000001.1"/>
</dbReference>
<dbReference type="InterPro" id="IPR054691">
    <property type="entry name" value="LeuA/HCS_post-cat"/>
</dbReference>
<name>A0ABW3S761_9BACL</name>
<feature type="region of interest" description="Disordered" evidence="3">
    <location>
        <begin position="355"/>
        <end position="377"/>
    </location>
</feature>
<dbReference type="PROSITE" id="PS00815">
    <property type="entry name" value="AIPM_HOMOCIT_SYNTH_1"/>
    <property type="match status" value="1"/>
</dbReference>
<sequence length="377" mass="41099">MDLLRICDTTLRDGEQAAGVAFTAEEKLEIAKSLAACGVEQAEAGIPAMGEEERETIRRIVSLGLPIRWIAWNRARRSDIDASLSADVDWAHIALPVSSIQMKAKLGAGPSEVMELGKAAAGYALEKGLDVSIGFEDASRADLSFLHELIDAFRREGIGRFRYADTLSVHHPGDLHARISELLAGCPPDIELEIHCHNDFGLATANTLAAIQAGAKWASTTVLGIGERAGNAPLEEVVMAWKHLYNGTCAVRTERMKPLAELVARAAGREISETRPLLGRLAFAHESGVHVDGLLKDRRTYQTFDPALLGMNHEILLGKHSGRSSVRQALLKEGFEVSEGIIPSLLKRLRQTAGERKQPVAGSELKQWAIEEQTQQR</sequence>
<organism evidence="5 6">
    <name type="scientific">Paenibacillus timonensis</name>
    <dbReference type="NCBI Taxonomy" id="225915"/>
    <lineage>
        <taxon>Bacteria</taxon>
        <taxon>Bacillati</taxon>
        <taxon>Bacillota</taxon>
        <taxon>Bacilli</taxon>
        <taxon>Bacillales</taxon>
        <taxon>Paenibacillaceae</taxon>
        <taxon>Paenibacillus</taxon>
    </lineage>
</organism>
<keyword evidence="6" id="KW-1185">Reference proteome</keyword>
<dbReference type="PANTHER" id="PTHR42880">
    <property type="entry name" value="HOMOCITRATE SYNTHASE"/>
    <property type="match status" value="1"/>
</dbReference>
<dbReference type="GO" id="GO:0032259">
    <property type="term" value="P:methylation"/>
    <property type="evidence" value="ECO:0007669"/>
    <property type="project" value="UniProtKB-KW"/>
</dbReference>
<keyword evidence="1 2" id="KW-0808">Transferase</keyword>
<comment type="caution">
    <text evidence="5">The sequence shown here is derived from an EMBL/GenBank/DDBJ whole genome shotgun (WGS) entry which is preliminary data.</text>
</comment>
<dbReference type="Proteomes" id="UP001597211">
    <property type="component" value="Unassembled WGS sequence"/>
</dbReference>
<protein>
    <submittedName>
        <fullName evidence="5">Homocysteine methyltransferase</fullName>
    </submittedName>
</protein>
<dbReference type="SUPFAM" id="SSF51569">
    <property type="entry name" value="Aldolase"/>
    <property type="match status" value="1"/>
</dbReference>
<evidence type="ECO:0000313" key="6">
    <source>
        <dbReference type="Proteomes" id="UP001597211"/>
    </source>
</evidence>
<dbReference type="EMBL" id="JBHTKZ010000002">
    <property type="protein sequence ID" value="MFD1180330.1"/>
    <property type="molecule type" value="Genomic_DNA"/>
</dbReference>
<dbReference type="PROSITE" id="PS00816">
    <property type="entry name" value="AIPM_HOMOCIT_SYNTH_2"/>
    <property type="match status" value="1"/>
</dbReference>
<dbReference type="Gene3D" id="3.20.20.70">
    <property type="entry name" value="Aldolase class I"/>
    <property type="match status" value="1"/>
</dbReference>
<keyword evidence="5" id="KW-0489">Methyltransferase</keyword>
<dbReference type="PANTHER" id="PTHR42880:SF1">
    <property type="entry name" value="ISOPROPYLMALATE_HOMOCITRATE_CITRAMALATE SYNTHASE FAMILY PROTEIN"/>
    <property type="match status" value="1"/>
</dbReference>
<dbReference type="InterPro" id="IPR013477">
    <property type="entry name" value="NifV/FrbC"/>
</dbReference>
<evidence type="ECO:0000313" key="5">
    <source>
        <dbReference type="EMBL" id="MFD1180330.1"/>
    </source>
</evidence>
<feature type="domain" description="Pyruvate carboxyltransferase" evidence="4">
    <location>
        <begin position="4"/>
        <end position="257"/>
    </location>
</feature>
<dbReference type="GO" id="GO:0008168">
    <property type="term" value="F:methyltransferase activity"/>
    <property type="evidence" value="ECO:0007669"/>
    <property type="project" value="UniProtKB-KW"/>
</dbReference>
<evidence type="ECO:0000256" key="1">
    <source>
        <dbReference type="ARBA" id="ARBA00022679"/>
    </source>
</evidence>
<dbReference type="InterPro" id="IPR013785">
    <property type="entry name" value="Aldolase_TIM"/>
</dbReference>
<gene>
    <name evidence="5" type="ORF">ACFQ2Z_03065</name>
</gene>
<dbReference type="Pfam" id="PF22617">
    <property type="entry name" value="HCS_D2"/>
    <property type="match status" value="1"/>
</dbReference>
<dbReference type="Gene3D" id="1.10.238.260">
    <property type="match status" value="1"/>
</dbReference>
<dbReference type="InterPro" id="IPR002034">
    <property type="entry name" value="AIPM/Hcit_synth_CS"/>
</dbReference>
<accession>A0ABW3S761</accession>
<comment type="similarity">
    <text evidence="2">Belongs to the alpha-IPM synthase/homocitrate synthase family.</text>
</comment>
<dbReference type="PROSITE" id="PS50991">
    <property type="entry name" value="PYR_CT"/>
    <property type="match status" value="1"/>
</dbReference>
<evidence type="ECO:0000256" key="3">
    <source>
        <dbReference type="SAM" id="MobiDB-lite"/>
    </source>
</evidence>
<evidence type="ECO:0000259" key="4">
    <source>
        <dbReference type="PROSITE" id="PS50991"/>
    </source>
</evidence>
<dbReference type="InterPro" id="IPR000891">
    <property type="entry name" value="PYR_CT"/>
</dbReference>
<reference evidence="6" key="1">
    <citation type="journal article" date="2019" name="Int. J. Syst. Evol. Microbiol.">
        <title>The Global Catalogue of Microorganisms (GCM) 10K type strain sequencing project: providing services to taxonomists for standard genome sequencing and annotation.</title>
        <authorList>
            <consortium name="The Broad Institute Genomics Platform"/>
            <consortium name="The Broad Institute Genome Sequencing Center for Infectious Disease"/>
            <person name="Wu L."/>
            <person name="Ma J."/>
        </authorList>
    </citation>
    <scope>NUCLEOTIDE SEQUENCE [LARGE SCALE GENOMIC DNA]</scope>
    <source>
        <strain evidence="6">CCUG 48216</strain>
    </source>
</reference>